<protein>
    <submittedName>
        <fullName evidence="2">Glycosyl transferase family 2</fullName>
    </submittedName>
</protein>
<dbReference type="STRING" id="1128970.SAMN04487935_1224"/>
<reference evidence="2 3" key="1">
    <citation type="submission" date="2016-10" db="EMBL/GenBank/DDBJ databases">
        <authorList>
            <person name="de Groot N.N."/>
        </authorList>
    </citation>
    <scope>NUCLEOTIDE SEQUENCE [LARGE SCALE GENOMIC DNA]</scope>
    <source>
        <strain evidence="2 3">CGMCC 1.10076</strain>
    </source>
</reference>
<evidence type="ECO:0000313" key="3">
    <source>
        <dbReference type="Proteomes" id="UP000199580"/>
    </source>
</evidence>
<keyword evidence="2" id="KW-0808">Transferase</keyword>
<dbReference type="CDD" id="cd00761">
    <property type="entry name" value="Glyco_tranf_GTA_type"/>
    <property type="match status" value="1"/>
</dbReference>
<feature type="domain" description="Glycosyltransferase 2-like" evidence="1">
    <location>
        <begin position="5"/>
        <end position="144"/>
    </location>
</feature>
<accession>A0A1G8V8G0</accession>
<dbReference type="GO" id="GO:0016758">
    <property type="term" value="F:hexosyltransferase activity"/>
    <property type="evidence" value="ECO:0007669"/>
    <property type="project" value="UniProtKB-ARBA"/>
</dbReference>
<evidence type="ECO:0000259" key="1">
    <source>
        <dbReference type="Pfam" id="PF00535"/>
    </source>
</evidence>
<evidence type="ECO:0000313" key="2">
    <source>
        <dbReference type="EMBL" id="SDJ62137.1"/>
    </source>
</evidence>
<dbReference type="Gene3D" id="3.90.550.10">
    <property type="entry name" value="Spore Coat Polysaccharide Biosynthesis Protein SpsA, Chain A"/>
    <property type="match status" value="1"/>
</dbReference>
<dbReference type="PANTHER" id="PTHR22916:SF3">
    <property type="entry name" value="UDP-GLCNAC:BETAGAL BETA-1,3-N-ACETYLGLUCOSAMINYLTRANSFERASE-LIKE PROTEIN 1"/>
    <property type="match status" value="1"/>
</dbReference>
<gene>
    <name evidence="2" type="ORF">SAMN04487935_1224</name>
</gene>
<dbReference type="InterPro" id="IPR001173">
    <property type="entry name" value="Glyco_trans_2-like"/>
</dbReference>
<dbReference type="Pfam" id="PF00535">
    <property type="entry name" value="Glycos_transf_2"/>
    <property type="match status" value="1"/>
</dbReference>
<name>A0A1G8V8G0_9FLAO</name>
<dbReference type="RefSeq" id="WP_170227535.1">
    <property type="nucleotide sequence ID" value="NZ_BKAI01000003.1"/>
</dbReference>
<dbReference type="SUPFAM" id="SSF53448">
    <property type="entry name" value="Nucleotide-diphospho-sugar transferases"/>
    <property type="match status" value="1"/>
</dbReference>
<dbReference type="InterPro" id="IPR029044">
    <property type="entry name" value="Nucleotide-diphossugar_trans"/>
</dbReference>
<organism evidence="2 3">
    <name type="scientific">Flavobacterium noncentrifugens</name>
    <dbReference type="NCBI Taxonomy" id="1128970"/>
    <lineage>
        <taxon>Bacteria</taxon>
        <taxon>Pseudomonadati</taxon>
        <taxon>Bacteroidota</taxon>
        <taxon>Flavobacteriia</taxon>
        <taxon>Flavobacteriales</taxon>
        <taxon>Flavobacteriaceae</taxon>
        <taxon>Flavobacterium</taxon>
    </lineage>
</organism>
<sequence length="331" mass="38184">MKKLSVIIPVYNVERYIEKCIGSVLNNDLAENDFEIIVVNDETPDNSLAIVESIAAKHANIIVISQQNKGLGGARNTGIKNATGEYILFLDADDWINPGMLSKTLSEARNAQVDMLEFGAEGITPDGKITYHNSLSSEGKSCNGFDYTQHYNYMWSACNKLYRTQFLKDNALYFMEHIYFEDLEFFTRLIPKASKIQAIPEIVASFYQSGDSITRNTSTAKKQKAYRDIVTIAQNLHDHYIKIDHSKKNEQGFYLQYLGILVVTLFFQFFKNSESFELAKAYRKELQDKDLYYIGHKIIPSHKDWFRRIFLKNFMLFRILLLVKPKKKIAD</sequence>
<dbReference type="EMBL" id="FNEZ01000002">
    <property type="protein sequence ID" value="SDJ62137.1"/>
    <property type="molecule type" value="Genomic_DNA"/>
</dbReference>
<proteinExistence type="predicted"/>
<dbReference type="AlphaFoldDB" id="A0A1G8V8G0"/>
<dbReference type="Proteomes" id="UP000199580">
    <property type="component" value="Unassembled WGS sequence"/>
</dbReference>
<dbReference type="PANTHER" id="PTHR22916">
    <property type="entry name" value="GLYCOSYLTRANSFERASE"/>
    <property type="match status" value="1"/>
</dbReference>
<keyword evidence="3" id="KW-1185">Reference proteome</keyword>